<feature type="domain" description="JmjC" evidence="2">
    <location>
        <begin position="1"/>
        <end position="141"/>
    </location>
</feature>
<name>A0A8H6J1Q2_9PEZI</name>
<dbReference type="InterPro" id="IPR001214">
    <property type="entry name" value="SET_dom"/>
</dbReference>
<organism evidence="3 4">
    <name type="scientific">Colletotrichum musicola</name>
    <dbReference type="NCBI Taxonomy" id="2175873"/>
    <lineage>
        <taxon>Eukaryota</taxon>
        <taxon>Fungi</taxon>
        <taxon>Dikarya</taxon>
        <taxon>Ascomycota</taxon>
        <taxon>Pezizomycotina</taxon>
        <taxon>Sordariomycetes</taxon>
        <taxon>Hypocreomycetidae</taxon>
        <taxon>Glomerellales</taxon>
        <taxon>Glomerellaceae</taxon>
        <taxon>Colletotrichum</taxon>
        <taxon>Colletotrichum orchidearum species complex</taxon>
    </lineage>
</organism>
<evidence type="ECO:0000313" key="4">
    <source>
        <dbReference type="Proteomes" id="UP000639643"/>
    </source>
</evidence>
<gene>
    <name evidence="3" type="ORF">CMUS01_14848</name>
</gene>
<dbReference type="SMART" id="SM00558">
    <property type="entry name" value="JmjC"/>
    <property type="match status" value="1"/>
</dbReference>
<dbReference type="AlphaFoldDB" id="A0A8H6J1Q2"/>
<dbReference type="GO" id="GO:0008168">
    <property type="term" value="F:methyltransferase activity"/>
    <property type="evidence" value="ECO:0007669"/>
    <property type="project" value="UniProtKB-KW"/>
</dbReference>
<dbReference type="Gene3D" id="2.170.270.10">
    <property type="entry name" value="SET domain"/>
    <property type="match status" value="1"/>
</dbReference>
<evidence type="ECO:0000259" key="1">
    <source>
        <dbReference type="PROSITE" id="PS50280"/>
    </source>
</evidence>
<feature type="domain" description="SET" evidence="1">
    <location>
        <begin position="494"/>
        <end position="626"/>
    </location>
</feature>
<proteinExistence type="predicted"/>
<dbReference type="Gene3D" id="2.60.120.650">
    <property type="entry name" value="Cupin"/>
    <property type="match status" value="1"/>
</dbReference>
<dbReference type="GO" id="GO:0005634">
    <property type="term" value="C:nucleus"/>
    <property type="evidence" value="ECO:0007669"/>
    <property type="project" value="TreeGrafter"/>
</dbReference>
<dbReference type="OrthoDB" id="1678912at2759"/>
<dbReference type="SUPFAM" id="SSF51197">
    <property type="entry name" value="Clavaminate synthase-like"/>
    <property type="match status" value="1"/>
</dbReference>
<dbReference type="InterPro" id="IPR046341">
    <property type="entry name" value="SET_dom_sf"/>
</dbReference>
<dbReference type="PANTHER" id="PTHR10694">
    <property type="entry name" value="LYSINE-SPECIFIC DEMETHYLASE"/>
    <property type="match status" value="1"/>
</dbReference>
<evidence type="ECO:0000313" key="3">
    <source>
        <dbReference type="EMBL" id="KAF6804441.1"/>
    </source>
</evidence>
<sequence length="641" mass="71647">MEPIAGGNSLYDYIGERGSATCLHRDDADLQSCNMVISGWKLWIVIVKRHTEKFEAFIRQNWEANRCAQFVRHLSLFIGPKRLREESIDFAVHCAGRGDMVIIGPGQYHAVVNYSACFATAINFTLPGKPVMPEAMAVCEHCGLCNLQQPDLRRVSPPATAAEPAPATARVAGRKCLTKRQAPAAQTTQPAKKPKAIQMQPELAQVIKQVRKVDRLCKIPQIDETDPPTPDVLKLALAIGIRAAIQQFCDLVRSRRDPNNERARLHLSKDLHTRIGQRLGYLGTSQRRSNFERLMVRLDQHCLACDIDQSKQRRIRADTAFLNSLVKEINCPRETITRHQKQGKKWRRLCGNRKELLCFVFLTSQNPFNISVDAFLSLSENDLGMLHHILYNNYIDELCSAARALLDSMDSVSPDVEFGWEVANKASNDLPENEMLSLLRPTPQASENVYDPGKYPDWPPPPGWPEDSPWLTDPTKILGADERKCDFCDAGTCECVTQVPSRNRSAGMPRIKDYKDLGRGLQAVGSRDGQAAYRAGEIIGFLIGDIVPSGTFQDSQTLDFARPDFCEEPVVCQIRCVEIGNSFRLINHSCRPSARLVQVRASGRYVTAVKATSNIPDGAQITVSYGRDWKANPCLCESCQE</sequence>
<dbReference type="Proteomes" id="UP000639643">
    <property type="component" value="Unassembled WGS sequence"/>
</dbReference>
<dbReference type="PROSITE" id="PS50280">
    <property type="entry name" value="SET"/>
    <property type="match status" value="1"/>
</dbReference>
<dbReference type="GO" id="GO:0010468">
    <property type="term" value="P:regulation of gene expression"/>
    <property type="evidence" value="ECO:0007669"/>
    <property type="project" value="TreeGrafter"/>
</dbReference>
<keyword evidence="3" id="KW-0489">Methyltransferase</keyword>
<dbReference type="EMBL" id="WIGM01001134">
    <property type="protein sequence ID" value="KAF6804441.1"/>
    <property type="molecule type" value="Genomic_DNA"/>
</dbReference>
<comment type="caution">
    <text evidence="3">The sequence shown here is derived from an EMBL/GenBank/DDBJ whole genome shotgun (WGS) entry which is preliminary data.</text>
</comment>
<keyword evidence="4" id="KW-1185">Reference proteome</keyword>
<accession>A0A8H6J1Q2</accession>
<keyword evidence="3" id="KW-0808">Transferase</keyword>
<reference evidence="3" key="1">
    <citation type="journal article" date="2020" name="Phytopathology">
        <title>Genome Sequence Resources of Colletotrichum truncatum, C. plurivorum, C. musicola, and C. sojae: Four Species Pathogenic to Soybean (Glycine max).</title>
        <authorList>
            <person name="Rogerio F."/>
            <person name="Boufleur T.R."/>
            <person name="Ciampi-Guillardi M."/>
            <person name="Sukno S.A."/>
            <person name="Thon M.R."/>
            <person name="Massola Junior N.S."/>
            <person name="Baroncelli R."/>
        </authorList>
    </citation>
    <scope>NUCLEOTIDE SEQUENCE</scope>
    <source>
        <strain evidence="3">LFN0074</strain>
    </source>
</reference>
<dbReference type="PROSITE" id="PS51184">
    <property type="entry name" value="JMJC"/>
    <property type="match status" value="1"/>
</dbReference>
<dbReference type="SMART" id="SM00317">
    <property type="entry name" value="SET"/>
    <property type="match status" value="1"/>
</dbReference>
<dbReference type="SUPFAM" id="SSF82199">
    <property type="entry name" value="SET domain"/>
    <property type="match status" value="1"/>
</dbReference>
<dbReference type="InterPro" id="IPR003347">
    <property type="entry name" value="JmjC_dom"/>
</dbReference>
<dbReference type="GO" id="GO:0032259">
    <property type="term" value="P:methylation"/>
    <property type="evidence" value="ECO:0007669"/>
    <property type="project" value="UniProtKB-KW"/>
</dbReference>
<dbReference type="GO" id="GO:0000785">
    <property type="term" value="C:chromatin"/>
    <property type="evidence" value="ECO:0007669"/>
    <property type="project" value="TreeGrafter"/>
</dbReference>
<evidence type="ECO:0000259" key="2">
    <source>
        <dbReference type="PROSITE" id="PS51184"/>
    </source>
</evidence>
<dbReference type="Pfam" id="PF00856">
    <property type="entry name" value="SET"/>
    <property type="match status" value="1"/>
</dbReference>
<dbReference type="GO" id="GO:0032452">
    <property type="term" value="F:histone demethylase activity"/>
    <property type="evidence" value="ECO:0007669"/>
    <property type="project" value="TreeGrafter"/>
</dbReference>
<protein>
    <submittedName>
        <fullName evidence="3">Lysine -specific demethylase 4c-like protein</fullName>
    </submittedName>
</protein>
<dbReference type="Pfam" id="PF02373">
    <property type="entry name" value="JmjC"/>
    <property type="match status" value="1"/>
</dbReference>